<dbReference type="Proteomes" id="UP001583177">
    <property type="component" value="Unassembled WGS sequence"/>
</dbReference>
<name>A0ABR3W380_9PEZI</name>
<comment type="caution">
    <text evidence="2">The sequence shown here is derived from an EMBL/GenBank/DDBJ whole genome shotgun (WGS) entry which is preliminary data.</text>
</comment>
<evidence type="ECO:0008006" key="4">
    <source>
        <dbReference type="Google" id="ProtNLM"/>
    </source>
</evidence>
<dbReference type="EMBL" id="JAWRVE010000167">
    <property type="protein sequence ID" value="KAL1851960.1"/>
    <property type="molecule type" value="Genomic_DNA"/>
</dbReference>
<keyword evidence="3" id="KW-1185">Reference proteome</keyword>
<reference evidence="2 3" key="1">
    <citation type="journal article" date="2024" name="IMA Fungus">
        <title>IMA Genome - F19 : A genome assembly and annotation guide to empower mycologists, including annotated draft genome sequences of Ceratocystis pirilliformis, Diaporthe australafricana, Fusarium ophioides, Paecilomyces lecythidis, and Sporothrix stenoceras.</title>
        <authorList>
            <person name="Aylward J."/>
            <person name="Wilson A.M."/>
            <person name="Visagie C.M."/>
            <person name="Spraker J."/>
            <person name="Barnes I."/>
            <person name="Buitendag C."/>
            <person name="Ceriani C."/>
            <person name="Del Mar Angel L."/>
            <person name="du Plessis D."/>
            <person name="Fuchs T."/>
            <person name="Gasser K."/>
            <person name="Kramer D."/>
            <person name="Li W."/>
            <person name="Munsamy K."/>
            <person name="Piso A."/>
            <person name="Price J.L."/>
            <person name="Sonnekus B."/>
            <person name="Thomas C."/>
            <person name="van der Nest A."/>
            <person name="van Dijk A."/>
            <person name="van Heerden A."/>
            <person name="van Vuuren N."/>
            <person name="Yilmaz N."/>
            <person name="Duong T.A."/>
            <person name="van der Merwe N.A."/>
            <person name="Wingfield M.J."/>
            <person name="Wingfield B.D."/>
        </authorList>
    </citation>
    <scope>NUCLEOTIDE SEQUENCE [LARGE SCALE GENOMIC DNA]</scope>
    <source>
        <strain evidence="2 3">CMW 18300</strain>
    </source>
</reference>
<protein>
    <recommendedName>
        <fullName evidence="4">ALMS motif domain-containing protein</fullName>
    </recommendedName>
</protein>
<feature type="region of interest" description="Disordered" evidence="1">
    <location>
        <begin position="1"/>
        <end position="42"/>
    </location>
</feature>
<gene>
    <name evidence="2" type="ORF">Daus18300_012383</name>
</gene>
<sequence>MLLDTPKSLPVPKPVGKSKGRVLDSAKRSHSPGGTVEAADTKTLKREQLAKAKKSKALKLPSLIKTLTNKKILDAQKRLLKKQQKRQEKMRAFVKQKAKLGLLRKS</sequence>
<organism evidence="2 3">
    <name type="scientific">Diaporthe australafricana</name>
    <dbReference type="NCBI Taxonomy" id="127596"/>
    <lineage>
        <taxon>Eukaryota</taxon>
        <taxon>Fungi</taxon>
        <taxon>Dikarya</taxon>
        <taxon>Ascomycota</taxon>
        <taxon>Pezizomycotina</taxon>
        <taxon>Sordariomycetes</taxon>
        <taxon>Sordariomycetidae</taxon>
        <taxon>Diaporthales</taxon>
        <taxon>Diaporthaceae</taxon>
        <taxon>Diaporthe</taxon>
    </lineage>
</organism>
<evidence type="ECO:0000313" key="3">
    <source>
        <dbReference type="Proteomes" id="UP001583177"/>
    </source>
</evidence>
<evidence type="ECO:0000256" key="1">
    <source>
        <dbReference type="SAM" id="MobiDB-lite"/>
    </source>
</evidence>
<accession>A0ABR3W380</accession>
<evidence type="ECO:0000313" key="2">
    <source>
        <dbReference type="EMBL" id="KAL1851960.1"/>
    </source>
</evidence>
<proteinExistence type="predicted"/>